<dbReference type="AlphaFoldDB" id="A0A150GD53"/>
<feature type="compositionally biased region" description="Polar residues" evidence="1">
    <location>
        <begin position="432"/>
        <end position="441"/>
    </location>
</feature>
<feature type="region of interest" description="Disordered" evidence="1">
    <location>
        <begin position="75"/>
        <end position="99"/>
    </location>
</feature>
<evidence type="ECO:0000313" key="3">
    <source>
        <dbReference type="Proteomes" id="UP000075714"/>
    </source>
</evidence>
<feature type="region of interest" description="Disordered" evidence="1">
    <location>
        <begin position="1"/>
        <end position="28"/>
    </location>
</feature>
<protein>
    <submittedName>
        <fullName evidence="2">Uncharacterized protein</fullName>
    </submittedName>
</protein>
<feature type="region of interest" description="Disordered" evidence="1">
    <location>
        <begin position="425"/>
        <end position="450"/>
    </location>
</feature>
<sequence>MVQPIQEASDSEEDEEAQVVPPPMSTALANARRRSSVINLDGSLLGYGSNGGGCGLVGGTALTADGYISMGGAQRGQSFTRGRSGQQGRSWTETRGQADTRRRVTLTDMAPALTAPEGGRLGGAPIVPASSGQRYDVRASLDRLPTNRRAPSEPAHTWVGSSLPAFRKVGGSTGDGAEALLDPEAGATWVEASSAAAALAVATAARNGGREQAAARPTSRGNGGRFMRILKGIFQGEEQQQPPASRRTAACHTSFTAGVPPTGLLLPPARSFSRGHVRRTSLNGSPAGVPIQGPVSYNGAPVLVSVGVLGAASGPAVEPRGALSADELPANAGDGIAAASSSPQRFLAAPPPLPLQSQPSFRARSFKMNGSAVAASSAVPPVTSGVASGSPSGSSRRASGAQLFVCSSQSAAELLTAGAQLSSAGSGAQVSPAASRSNTRKSLVCSLPQI</sequence>
<evidence type="ECO:0000313" key="2">
    <source>
        <dbReference type="EMBL" id="KXZ47766.1"/>
    </source>
</evidence>
<keyword evidence="3" id="KW-1185">Reference proteome</keyword>
<evidence type="ECO:0000256" key="1">
    <source>
        <dbReference type="SAM" id="MobiDB-lite"/>
    </source>
</evidence>
<accession>A0A150GD53</accession>
<comment type="caution">
    <text evidence="2">The sequence shown here is derived from an EMBL/GenBank/DDBJ whole genome shotgun (WGS) entry which is preliminary data.</text>
</comment>
<reference evidence="3" key="1">
    <citation type="journal article" date="2016" name="Nat. Commun.">
        <title>The Gonium pectorale genome demonstrates co-option of cell cycle regulation during the evolution of multicellularity.</title>
        <authorList>
            <person name="Hanschen E.R."/>
            <person name="Marriage T.N."/>
            <person name="Ferris P.J."/>
            <person name="Hamaji T."/>
            <person name="Toyoda A."/>
            <person name="Fujiyama A."/>
            <person name="Neme R."/>
            <person name="Noguchi H."/>
            <person name="Minakuchi Y."/>
            <person name="Suzuki M."/>
            <person name="Kawai-Toyooka H."/>
            <person name="Smith D.R."/>
            <person name="Sparks H."/>
            <person name="Anderson J."/>
            <person name="Bakaric R."/>
            <person name="Luria V."/>
            <person name="Karger A."/>
            <person name="Kirschner M.W."/>
            <person name="Durand P.M."/>
            <person name="Michod R.E."/>
            <person name="Nozaki H."/>
            <person name="Olson B.J."/>
        </authorList>
    </citation>
    <scope>NUCLEOTIDE SEQUENCE [LARGE SCALE GENOMIC DNA]</scope>
    <source>
        <strain evidence="3">NIES-2863</strain>
    </source>
</reference>
<gene>
    <name evidence="2" type="ORF">GPECTOR_33g648</name>
</gene>
<proteinExistence type="predicted"/>
<name>A0A150GD53_GONPE</name>
<organism evidence="2 3">
    <name type="scientific">Gonium pectorale</name>
    <name type="common">Green alga</name>
    <dbReference type="NCBI Taxonomy" id="33097"/>
    <lineage>
        <taxon>Eukaryota</taxon>
        <taxon>Viridiplantae</taxon>
        <taxon>Chlorophyta</taxon>
        <taxon>core chlorophytes</taxon>
        <taxon>Chlorophyceae</taxon>
        <taxon>CS clade</taxon>
        <taxon>Chlamydomonadales</taxon>
        <taxon>Volvocaceae</taxon>
        <taxon>Gonium</taxon>
    </lineage>
</organism>
<feature type="compositionally biased region" description="Polar residues" evidence="1">
    <location>
        <begin position="75"/>
        <end position="95"/>
    </location>
</feature>
<dbReference type="Proteomes" id="UP000075714">
    <property type="component" value="Unassembled WGS sequence"/>
</dbReference>
<dbReference type="EMBL" id="LSYV01000034">
    <property type="protein sequence ID" value="KXZ47766.1"/>
    <property type="molecule type" value="Genomic_DNA"/>
</dbReference>